<reference evidence="2" key="1">
    <citation type="submission" date="2020-10" db="EMBL/GenBank/DDBJ databases">
        <authorList>
            <person name="Muller C M."/>
        </authorList>
    </citation>
    <scope>NUCLEOTIDE SEQUENCE</scope>
    <source>
        <strain evidence="2">THUN-12</strain>
    </source>
</reference>
<dbReference type="PANTHER" id="PTHR38248:SF2">
    <property type="entry name" value="FUNK1 11"/>
    <property type="match status" value="1"/>
</dbReference>
<dbReference type="InterPro" id="IPR040976">
    <property type="entry name" value="Pkinase_fungal"/>
</dbReference>
<feature type="domain" description="Fungal-type protein kinase" evidence="1">
    <location>
        <begin position="288"/>
        <end position="662"/>
    </location>
</feature>
<dbReference type="Pfam" id="PF17667">
    <property type="entry name" value="Pkinase_fungal"/>
    <property type="match status" value="1"/>
</dbReference>
<accession>A0A9W4GD01</accession>
<name>A0A9W4GD01_BLUGR</name>
<evidence type="ECO:0000313" key="4">
    <source>
        <dbReference type="Proteomes" id="UP000683417"/>
    </source>
</evidence>
<evidence type="ECO:0000259" key="1">
    <source>
        <dbReference type="Pfam" id="PF17667"/>
    </source>
</evidence>
<protein>
    <submittedName>
        <fullName evidence="2">BgTH12-04299</fullName>
    </submittedName>
    <submittedName>
        <fullName evidence="3">BgTH12-04301</fullName>
    </submittedName>
</protein>
<dbReference type="PANTHER" id="PTHR38248">
    <property type="entry name" value="FUNK1 6"/>
    <property type="match status" value="1"/>
</dbReference>
<dbReference type="EMBL" id="CAJHIT010000002">
    <property type="protein sequence ID" value="CAD6500196.1"/>
    <property type="molecule type" value="Genomic_DNA"/>
</dbReference>
<dbReference type="Proteomes" id="UP000683417">
    <property type="component" value="Unassembled WGS sequence"/>
</dbReference>
<dbReference type="EMBL" id="CAJHIT010000002">
    <property type="protein sequence ID" value="CAD6500198.1"/>
    <property type="molecule type" value="Genomic_DNA"/>
</dbReference>
<comment type="caution">
    <text evidence="2">The sequence shown here is derived from an EMBL/GenBank/DDBJ whole genome shotgun (WGS) entry which is preliminary data.</text>
</comment>
<proteinExistence type="predicted"/>
<sequence>MSQLSDLLAYHSGNSIEAILQSFRHTFTKKSYKRAVSDFYSDLGYYVYQQRSNNNMYQLNMSFSKTSIKIIEGKINIVHFADLSSAILHQKDERHILELSIASLEKIVISPTSLAPSKSKTSFRKDHSEVEGFDLTALKLENVMRVELDDNVFYKIASFWEVFFEDKSWSKQTSRIWESYQKYENAEKKERLLKLQKLKLPEEIRQQENLHKAKSEKILEINMPESEVWDWLHFFRQTFLDQLKGPSPKRSTKYPLFIEKPFSQLRGQYCRTERTGCALKSKGKTQLDFLVKSIDLPNDGSADWENINVLGEFTQSPSDDLRKKKFIQLSRSVREVFCAQPLRRFLHGFCMFGGEFELWLFDRSGAYSTGPKKIVDDKEMFVRAISSYLLMSSEELGCDMSILQNGEDRFVQFPKIGDVQGPFFEIKPEPTVQPTRLITRGTTCFETKDEMTMIKYSWASSKENTEIEFLNIAKTVRGVVNIIASEVIYDTKSHMDSLDISISLPWDLRADDKYISEGHNTSEKPTLSYERNRRLVRIAMTPRGRPLYSSGTILDFVAGIRDAIMGHEGLVGKEILHGDISEGNIILLKPSPANDLHGMLIDLDHSVRMKGNLALEERQSLTGTIKFMALERLEHARDTGKSIRRTCRHDLESFFYVFIVGCIEYEDVPADKAKNLDRWCTNEVENNFINKSYGVVHFDKEILKKFTTSFKGLKDLAKMLRIILFNDDGEYIETPQDCGPLYRKIIKAFDKTIEDIKIGRIENKYFQARRK</sequence>
<evidence type="ECO:0000313" key="3">
    <source>
        <dbReference type="EMBL" id="CAD6500198.1"/>
    </source>
</evidence>
<evidence type="ECO:0000313" key="2">
    <source>
        <dbReference type="EMBL" id="CAD6500196.1"/>
    </source>
</evidence>
<organism evidence="2 4">
    <name type="scientific">Blumeria graminis f. sp. triticale</name>
    <dbReference type="NCBI Taxonomy" id="1689686"/>
    <lineage>
        <taxon>Eukaryota</taxon>
        <taxon>Fungi</taxon>
        <taxon>Dikarya</taxon>
        <taxon>Ascomycota</taxon>
        <taxon>Pezizomycotina</taxon>
        <taxon>Leotiomycetes</taxon>
        <taxon>Erysiphales</taxon>
        <taxon>Erysiphaceae</taxon>
        <taxon>Blumeria</taxon>
    </lineage>
</organism>
<dbReference type="AlphaFoldDB" id="A0A9W4GD01"/>
<gene>
    <name evidence="2" type="ORF">BGTH12_LOCUS1554</name>
    <name evidence="3" type="ORF">BGTH12_LOCUS1556</name>
</gene>